<dbReference type="VEuPathDB" id="VectorBase:SCAU003349"/>
<feature type="compositionally biased region" description="Basic and acidic residues" evidence="1">
    <location>
        <begin position="525"/>
        <end position="535"/>
    </location>
</feature>
<evidence type="ECO:0000313" key="4">
    <source>
        <dbReference type="EnsemblMetazoa" id="SCAU003349-PA"/>
    </source>
</evidence>
<dbReference type="EnsemblMetazoa" id="SCAU003349-RA">
    <property type="protein sequence ID" value="SCAU003349-PA"/>
    <property type="gene ID" value="SCAU003349"/>
</dbReference>
<dbReference type="AlphaFoldDB" id="A0A1I8NZ08"/>
<dbReference type="Pfam" id="PF16003">
    <property type="entry name" value="DUF4776"/>
    <property type="match status" value="1"/>
</dbReference>
<keyword evidence="5" id="KW-1185">Reference proteome</keyword>
<dbReference type="PANTHER" id="PTHR39079:SF1">
    <property type="entry name" value="GH11706P-RELATED"/>
    <property type="match status" value="1"/>
</dbReference>
<dbReference type="PANTHER" id="PTHR39079">
    <property type="entry name" value="FI08034P-RELATED"/>
    <property type="match status" value="1"/>
</dbReference>
<feature type="domain" description="DUF4776" evidence="2">
    <location>
        <begin position="347"/>
        <end position="839"/>
    </location>
</feature>
<feature type="domain" description="DUF4788" evidence="3">
    <location>
        <begin position="32"/>
        <end position="258"/>
    </location>
</feature>
<evidence type="ECO:0000313" key="5">
    <source>
        <dbReference type="Proteomes" id="UP000095300"/>
    </source>
</evidence>
<evidence type="ECO:0008006" key="6">
    <source>
        <dbReference type="Google" id="ProtNLM"/>
    </source>
</evidence>
<evidence type="ECO:0000256" key="1">
    <source>
        <dbReference type="SAM" id="MobiDB-lite"/>
    </source>
</evidence>
<evidence type="ECO:0000259" key="3">
    <source>
        <dbReference type="Pfam" id="PF16032"/>
    </source>
</evidence>
<reference evidence="4" key="1">
    <citation type="submission" date="2020-05" db="UniProtKB">
        <authorList>
            <consortium name="EnsemblMetazoa"/>
        </authorList>
    </citation>
    <scope>IDENTIFICATION</scope>
    <source>
        <strain evidence="4">USDA</strain>
    </source>
</reference>
<protein>
    <recommendedName>
        <fullName evidence="6">DUF4776 domain-containing protein</fullName>
    </recommendedName>
</protein>
<sequence>MNSNAAANVPGGIGYILDIIVVRLDIADKDVKTMVDQDFSSLVVEAKFNKEELCLTSSRINVVEFKAGRSLEFVENPHALRSDLDKNKLILKIKFQGSDMGMCALDWPEGFLNRLIDPARKGEMTHVFESEFKNYQTDVKYGTIEVLVRLQTKCPEWNDDDYGCGPQEDLAQLVNRVIDPNDILFVVGEDKHACCCSQVGIIPSSETDKALHPTCLDLSNFRDVNGRTVPNTDVLKALDPACAELKNVTNQYQKLIDTLMCPQKPTPCCKNFEQQEEFVAHAHNNRCTSRTRESIRVPSCSSSDTNNPTSSRQCCSDDEDGTFAADNIINLCHKDSPPNFTEQVPVQPRCCPLCKENLSWLPKLAACPKCGYKPMPTFEERPYNDKLTANDILKDYLEKKSSCTEQPSSQSLCNDENEKPRCRCTCMPNKICAYCRIRKLCADVFQPEPQKQSSDCGKCHENASETFNICRTSSKDCRPHLTRVFSELKELYDIRTPKKKTFEPDPRCEKALNRKKVAHTSSQKAVEKPNKEKSFHTRQSKKQGEETEAKQFLAKYSKTPKKACKNKKFYNYNVPRKYPGNQVGHKTCINGYAGRKNVPHNMGWLWSAEATGVRAGWKPGAIRKPIKELMKYFLKDFPADTLRVSKYAYGRRGGNCTDIPEEELVQKPTLHICKKNGEYLITLRPLKDAEALRDCADPYLNMQPIEFRVVKSPLAQEMRKLKKCLKEMGFQKCTCHKPVIYCFCRSFLDKKRLEYQCNKEARKRNLPPCAESLVLSDTTDSETEFDFGVTPPAGVIKPENLKKPNLVNTGTQYSENDWNVPPLYPKPPNKYMKLYNCAIGERFGKAFGPYGPRGYAAGALPSGGIYEGCGRGGGRGGVGKSGAVGGRGGIGGIGRSGGVGANAGFARGMGGKIAGGRTHGMAGVGRAAGANKGKSVVGGGTVDMMKYLNKSKGQKLSPTEMAQKRKNRLREFSGVAPPLICMVDRRAKPIDTCGGPCASVACCGDACLRDNRVC</sequence>
<organism evidence="4 5">
    <name type="scientific">Stomoxys calcitrans</name>
    <name type="common">Stable fly</name>
    <name type="synonym">Conops calcitrans</name>
    <dbReference type="NCBI Taxonomy" id="35570"/>
    <lineage>
        <taxon>Eukaryota</taxon>
        <taxon>Metazoa</taxon>
        <taxon>Ecdysozoa</taxon>
        <taxon>Arthropoda</taxon>
        <taxon>Hexapoda</taxon>
        <taxon>Insecta</taxon>
        <taxon>Pterygota</taxon>
        <taxon>Neoptera</taxon>
        <taxon>Endopterygota</taxon>
        <taxon>Diptera</taxon>
        <taxon>Brachycera</taxon>
        <taxon>Muscomorpha</taxon>
        <taxon>Muscoidea</taxon>
        <taxon>Muscidae</taxon>
        <taxon>Stomoxys</taxon>
    </lineage>
</organism>
<feature type="region of interest" description="Disordered" evidence="1">
    <location>
        <begin position="513"/>
        <end position="549"/>
    </location>
</feature>
<dbReference type="Proteomes" id="UP000095300">
    <property type="component" value="Unassembled WGS sequence"/>
</dbReference>
<evidence type="ECO:0000259" key="2">
    <source>
        <dbReference type="Pfam" id="PF16003"/>
    </source>
</evidence>
<accession>A0A1I8NZ08</accession>
<dbReference type="STRING" id="35570.A0A1I8NZ08"/>
<dbReference type="InterPro" id="IPR031949">
    <property type="entry name" value="DUF4776"/>
</dbReference>
<gene>
    <name evidence="4" type="primary">106086800</name>
</gene>
<dbReference type="OrthoDB" id="7883086at2759"/>
<proteinExistence type="predicted"/>
<name>A0A1I8NZ08_STOCA</name>
<dbReference type="KEGG" id="scac:106086800"/>
<dbReference type="InterPro" id="IPR031992">
    <property type="entry name" value="DUF4788"/>
</dbReference>
<dbReference type="Pfam" id="PF16032">
    <property type="entry name" value="DUF4788"/>
    <property type="match status" value="1"/>
</dbReference>